<feature type="non-terminal residue" evidence="5">
    <location>
        <position position="106"/>
    </location>
</feature>
<dbReference type="PANTHER" id="PTHR21071:SF4">
    <property type="entry name" value="UDP-N-ACETYLENOLPYRUVOYLGLUCOSAMINE REDUCTASE"/>
    <property type="match status" value="1"/>
</dbReference>
<sequence>MLAATFLLPKGDPATLVALADDHARFRRETQPTGACAGSVFANPPGDHAGRLLEAAGLKGFRIGGAHFSPKHANWIVNTGDATAADVRALIAHAQTTIRERDGIEL</sequence>
<dbReference type="Pfam" id="PF02873">
    <property type="entry name" value="MurB_C"/>
    <property type="match status" value="1"/>
</dbReference>
<keyword evidence="5" id="KW-0560">Oxidoreductase</keyword>
<gene>
    <name evidence="5" type="ORF">AVDCRST_MAG33-3138</name>
</gene>
<dbReference type="GO" id="GO:0008762">
    <property type="term" value="F:UDP-N-acetylmuramate dehydrogenase activity"/>
    <property type="evidence" value="ECO:0007669"/>
    <property type="project" value="InterPro"/>
</dbReference>
<evidence type="ECO:0000313" key="5">
    <source>
        <dbReference type="EMBL" id="CAA9576750.1"/>
    </source>
</evidence>
<dbReference type="InterPro" id="IPR003170">
    <property type="entry name" value="MurB"/>
</dbReference>
<dbReference type="GO" id="GO:0050660">
    <property type="term" value="F:flavin adenine dinucleotide binding"/>
    <property type="evidence" value="ECO:0007669"/>
    <property type="project" value="TreeGrafter"/>
</dbReference>
<name>A0A6J4VF08_9BACT</name>
<reference evidence="5" key="1">
    <citation type="submission" date="2020-02" db="EMBL/GenBank/DDBJ databases">
        <authorList>
            <person name="Meier V. D."/>
        </authorList>
    </citation>
    <scope>NUCLEOTIDE SEQUENCE</scope>
    <source>
        <strain evidence="5">AVDCRST_MAG33</strain>
    </source>
</reference>
<dbReference type="InterPro" id="IPR036635">
    <property type="entry name" value="MurB_C_sf"/>
</dbReference>
<organism evidence="5">
    <name type="scientific">uncultured Thermomicrobiales bacterium</name>
    <dbReference type="NCBI Taxonomy" id="1645740"/>
    <lineage>
        <taxon>Bacteria</taxon>
        <taxon>Pseudomonadati</taxon>
        <taxon>Thermomicrobiota</taxon>
        <taxon>Thermomicrobia</taxon>
        <taxon>Thermomicrobiales</taxon>
        <taxon>environmental samples</taxon>
    </lineage>
</organism>
<dbReference type="EMBL" id="CADCWK010000396">
    <property type="protein sequence ID" value="CAA9576750.1"/>
    <property type="molecule type" value="Genomic_DNA"/>
</dbReference>
<evidence type="ECO:0000259" key="4">
    <source>
        <dbReference type="Pfam" id="PF02873"/>
    </source>
</evidence>
<proteinExistence type="inferred from homology"/>
<dbReference type="HAMAP" id="MF_00037">
    <property type="entry name" value="MurB"/>
    <property type="match status" value="1"/>
</dbReference>
<dbReference type="AlphaFoldDB" id="A0A6J4VF08"/>
<evidence type="ECO:0000256" key="2">
    <source>
        <dbReference type="ARBA" id="ARBA00015188"/>
    </source>
</evidence>
<evidence type="ECO:0000256" key="3">
    <source>
        <dbReference type="ARBA" id="ARBA00031026"/>
    </source>
</evidence>
<dbReference type="GO" id="GO:0071555">
    <property type="term" value="P:cell wall organization"/>
    <property type="evidence" value="ECO:0007669"/>
    <property type="project" value="TreeGrafter"/>
</dbReference>
<dbReference type="GO" id="GO:0005829">
    <property type="term" value="C:cytosol"/>
    <property type="evidence" value="ECO:0007669"/>
    <property type="project" value="TreeGrafter"/>
</dbReference>
<dbReference type="Gene3D" id="3.90.78.10">
    <property type="entry name" value="UDP-N-acetylenolpyruvoylglucosamine reductase, C-terminal domain"/>
    <property type="match status" value="1"/>
</dbReference>
<dbReference type="SUPFAM" id="SSF56194">
    <property type="entry name" value="Uridine diphospho-N-Acetylenolpyruvylglucosamine reductase, MurB, C-terminal domain"/>
    <property type="match status" value="1"/>
</dbReference>
<accession>A0A6J4VF08</accession>
<evidence type="ECO:0000256" key="1">
    <source>
        <dbReference type="ARBA" id="ARBA00001974"/>
    </source>
</evidence>
<comment type="cofactor">
    <cofactor evidence="1">
        <name>FAD</name>
        <dbReference type="ChEBI" id="CHEBI:57692"/>
    </cofactor>
</comment>
<protein>
    <recommendedName>
        <fullName evidence="2">UDP-N-acetylenolpyruvoylglucosamine reductase</fullName>
    </recommendedName>
    <alternativeName>
        <fullName evidence="3">UDP-N-acetylmuramate dehydrogenase</fullName>
    </alternativeName>
</protein>
<feature type="domain" description="UDP-N-acetylenolpyruvoylglucosamine reductase C-terminal" evidence="4">
    <location>
        <begin position="22"/>
        <end position="106"/>
    </location>
</feature>
<dbReference type="InterPro" id="IPR011601">
    <property type="entry name" value="MurB_C"/>
</dbReference>
<dbReference type="PANTHER" id="PTHR21071">
    <property type="entry name" value="UDP-N-ACETYLENOLPYRUVOYLGLUCOSAMINE REDUCTASE"/>
    <property type="match status" value="1"/>
</dbReference>